<dbReference type="RefSeq" id="WP_133527551.1">
    <property type="nucleotide sequence ID" value="NZ_SNXO01000002.1"/>
</dbReference>
<proteinExistence type="predicted"/>
<evidence type="ECO:0000313" key="2">
    <source>
        <dbReference type="Proteomes" id="UP000295500"/>
    </source>
</evidence>
<comment type="caution">
    <text evidence="1">The sequence shown here is derived from an EMBL/GenBank/DDBJ whole genome shotgun (WGS) entry which is preliminary data.</text>
</comment>
<protein>
    <submittedName>
        <fullName evidence="1">Uncharacterized protein</fullName>
    </submittedName>
</protein>
<dbReference type="EMBL" id="SNXO01000002">
    <property type="protein sequence ID" value="TDP59853.1"/>
    <property type="molecule type" value="Genomic_DNA"/>
</dbReference>
<dbReference type="Proteomes" id="UP000295500">
    <property type="component" value="Unassembled WGS sequence"/>
</dbReference>
<dbReference type="AlphaFoldDB" id="A0A4R6QDB8"/>
<accession>A0A4R6QDB8</accession>
<sequence>MAYGIDYEGIYYTDENRNDIGMMDTYKASLDLADEKDFEVTANDYAIPPKGWWYILGTEIGGKIGAIDVDSESGTIKYTGRSFRGLLDSYVCEITGATRLLQGSITDIIQMLLDEEGVTFFQADSPDVEASIDTYVDAYEIDAGATIYEAIIGAAASIDMTIAIEWQSDHIIHIIPILKQDFTDYLKYSGVEQTGFQIKQDYDLVNHLVLTSKDDVGNFRVIHMFTDSGGTVQAYKTTDTPYEASDYILDKSMQVLTGQDEIAECKDCDDSPVDKYKAVSSMPGDWDKNYDDYYYKDTEEDSDGTVEISYKNFEGVESDSMTLTTSKPSDWDTNYASYYTPSYDQYTGTYTYSAVTGETVLDMSNVIKITAQPFDWAYNYGEYYYKFNNGSSVEYKSYASTSKDKYVRMTSKPSDWNTNFGSYYRKVYKKITYKTVNGKKTKVTEIVDCLDRSDAYYVTCKKDDDEKNGKIPSFTKRPHYRKDNKTVIPTFDKTNTYHVMTKTTPPTWAANKYYSGRKDVKAPPFDALNTYELKKDHYESLCKTGLDFFAELESDSMRAITIDDLSANIGDTVGGTDAMTGISIVAEVTNNNLTIEKGIVTSDYEIGGK</sequence>
<organism evidence="1 2">
    <name type="scientific">Aminicella lysinilytica</name>
    <dbReference type="NCBI Taxonomy" id="433323"/>
    <lineage>
        <taxon>Bacteria</taxon>
        <taxon>Bacillati</taxon>
        <taxon>Bacillota</taxon>
        <taxon>Clostridia</taxon>
        <taxon>Peptostreptococcales</taxon>
        <taxon>Anaerovoracaceae</taxon>
        <taxon>Aminicella</taxon>
    </lineage>
</organism>
<name>A0A4R6QDB8_9FIRM</name>
<dbReference type="OrthoDB" id="1958058at2"/>
<keyword evidence="2" id="KW-1185">Reference proteome</keyword>
<reference evidence="1 2" key="1">
    <citation type="submission" date="2019-03" db="EMBL/GenBank/DDBJ databases">
        <title>Genomic Encyclopedia of Type Strains, Phase IV (KMG-IV): sequencing the most valuable type-strain genomes for metagenomic binning, comparative biology and taxonomic classification.</title>
        <authorList>
            <person name="Goeker M."/>
        </authorList>
    </citation>
    <scope>NUCLEOTIDE SEQUENCE [LARGE SCALE GENOMIC DNA]</scope>
    <source>
        <strain evidence="1 2">DSM 28287</strain>
    </source>
</reference>
<evidence type="ECO:0000313" key="1">
    <source>
        <dbReference type="EMBL" id="TDP59853.1"/>
    </source>
</evidence>
<gene>
    <name evidence="1" type="ORF">EV211_10295</name>
</gene>